<dbReference type="RefSeq" id="WP_166234759.1">
    <property type="nucleotide sequence ID" value="NZ_CP049865.1"/>
</dbReference>
<name>A0A6G7YAL7_9ACTN</name>
<dbReference type="PANTHER" id="PTHR33204:SF37">
    <property type="entry name" value="HTH-TYPE TRANSCRIPTIONAL REGULATOR YODB"/>
    <property type="match status" value="1"/>
</dbReference>
<dbReference type="InterPro" id="IPR002577">
    <property type="entry name" value="HTH_HxlR"/>
</dbReference>
<dbReference type="Pfam" id="PF01638">
    <property type="entry name" value="HxlR"/>
    <property type="match status" value="1"/>
</dbReference>
<organism evidence="5 6">
    <name type="scientific">Propioniciclava coleopterorum</name>
    <dbReference type="NCBI Taxonomy" id="2714937"/>
    <lineage>
        <taxon>Bacteria</taxon>
        <taxon>Bacillati</taxon>
        <taxon>Actinomycetota</taxon>
        <taxon>Actinomycetes</taxon>
        <taxon>Propionibacteriales</taxon>
        <taxon>Propionibacteriaceae</taxon>
        <taxon>Propioniciclava</taxon>
    </lineage>
</organism>
<proteinExistence type="predicted"/>
<dbReference type="SUPFAM" id="SSF46785">
    <property type="entry name" value="Winged helix' DNA-binding domain"/>
    <property type="match status" value="1"/>
</dbReference>
<evidence type="ECO:0000313" key="6">
    <source>
        <dbReference type="Proteomes" id="UP000501058"/>
    </source>
</evidence>
<reference evidence="5 6" key="1">
    <citation type="submission" date="2020-03" db="EMBL/GenBank/DDBJ databases">
        <title>Propioniciclava sp. nov., isolated from Hydrophilus acuminatus.</title>
        <authorList>
            <person name="Hyun D.-W."/>
            <person name="Bae J.-W."/>
        </authorList>
    </citation>
    <scope>NUCLEOTIDE SEQUENCE [LARGE SCALE GENOMIC DNA]</scope>
    <source>
        <strain evidence="5 6">HDW11</strain>
    </source>
</reference>
<sequence>MPSFTVFSASCPSRVSLARIANKWTAMIVVLLHERPRRFGDLHRSIEGISRKVLTDTLRALERDGMVRRAPTADGVEYSLTDLGRTLQAPLQALREWAESHVEDVRAAQDRYDLAAEEALLGP</sequence>
<dbReference type="AlphaFoldDB" id="A0A6G7YAL7"/>
<dbReference type="PANTHER" id="PTHR33204">
    <property type="entry name" value="TRANSCRIPTIONAL REGULATOR, MARR FAMILY"/>
    <property type="match status" value="1"/>
</dbReference>
<evidence type="ECO:0000259" key="4">
    <source>
        <dbReference type="PROSITE" id="PS51118"/>
    </source>
</evidence>
<evidence type="ECO:0000256" key="2">
    <source>
        <dbReference type="ARBA" id="ARBA00023125"/>
    </source>
</evidence>
<keyword evidence="1" id="KW-0805">Transcription regulation</keyword>
<keyword evidence="2" id="KW-0238">DNA-binding</keyword>
<gene>
    <name evidence="5" type="ORF">G7070_17260</name>
</gene>
<protein>
    <submittedName>
        <fullName evidence="5">Helix-turn-helix transcriptional regulator</fullName>
    </submittedName>
</protein>
<dbReference type="GO" id="GO:0003677">
    <property type="term" value="F:DNA binding"/>
    <property type="evidence" value="ECO:0007669"/>
    <property type="project" value="UniProtKB-KW"/>
</dbReference>
<evidence type="ECO:0000256" key="3">
    <source>
        <dbReference type="ARBA" id="ARBA00023163"/>
    </source>
</evidence>
<dbReference type="EMBL" id="CP049865">
    <property type="protein sequence ID" value="QIK73691.1"/>
    <property type="molecule type" value="Genomic_DNA"/>
</dbReference>
<evidence type="ECO:0000256" key="1">
    <source>
        <dbReference type="ARBA" id="ARBA00023015"/>
    </source>
</evidence>
<dbReference type="InterPro" id="IPR036388">
    <property type="entry name" value="WH-like_DNA-bd_sf"/>
</dbReference>
<accession>A0A6G7YAL7</accession>
<keyword evidence="6" id="KW-1185">Reference proteome</keyword>
<dbReference type="Proteomes" id="UP000501058">
    <property type="component" value="Chromosome"/>
</dbReference>
<dbReference type="InterPro" id="IPR036390">
    <property type="entry name" value="WH_DNA-bd_sf"/>
</dbReference>
<dbReference type="KEGG" id="prv:G7070_17260"/>
<keyword evidence="3" id="KW-0804">Transcription</keyword>
<dbReference type="Gene3D" id="1.10.10.10">
    <property type="entry name" value="Winged helix-like DNA-binding domain superfamily/Winged helix DNA-binding domain"/>
    <property type="match status" value="1"/>
</dbReference>
<feature type="domain" description="HTH hxlR-type" evidence="4">
    <location>
        <begin position="11"/>
        <end position="106"/>
    </location>
</feature>
<dbReference type="PROSITE" id="PS51118">
    <property type="entry name" value="HTH_HXLR"/>
    <property type="match status" value="1"/>
</dbReference>
<evidence type="ECO:0000313" key="5">
    <source>
        <dbReference type="EMBL" id="QIK73691.1"/>
    </source>
</evidence>